<dbReference type="GO" id="GO:0006750">
    <property type="term" value="P:glutathione biosynthetic process"/>
    <property type="evidence" value="ECO:0007669"/>
    <property type="project" value="UniProtKB-KW"/>
</dbReference>
<comment type="pathway">
    <text evidence="11">Sulfur metabolism; glutathione metabolism.</text>
</comment>
<feature type="binding site" evidence="10">
    <location>
        <position position="453"/>
    </location>
    <ligand>
        <name>L-glutamate</name>
        <dbReference type="ChEBI" id="CHEBI:29985"/>
    </ligand>
</feature>
<dbReference type="FunCoup" id="D1C877">
    <property type="interactions" value="228"/>
</dbReference>
<dbReference type="InterPro" id="IPR043138">
    <property type="entry name" value="GGT_lsub"/>
</dbReference>
<comment type="catalytic activity">
    <reaction evidence="1 11">
        <text>an S-substituted glutathione + H2O = an S-substituted L-cysteinylglycine + L-glutamate</text>
        <dbReference type="Rhea" id="RHEA:59468"/>
        <dbReference type="ChEBI" id="CHEBI:15377"/>
        <dbReference type="ChEBI" id="CHEBI:29985"/>
        <dbReference type="ChEBI" id="CHEBI:90779"/>
        <dbReference type="ChEBI" id="CHEBI:143103"/>
        <dbReference type="EC" id="3.4.19.13"/>
    </reaction>
</comment>
<evidence type="ECO:0000256" key="5">
    <source>
        <dbReference type="ARBA" id="ARBA00022801"/>
    </source>
</evidence>
<evidence type="ECO:0000256" key="4">
    <source>
        <dbReference type="ARBA" id="ARBA00022679"/>
    </source>
</evidence>
<dbReference type="InParanoid" id="D1C877"/>
<evidence type="ECO:0000256" key="9">
    <source>
        <dbReference type="PIRSR" id="PIRSR600101-1"/>
    </source>
</evidence>
<dbReference type="SUPFAM" id="SSF56235">
    <property type="entry name" value="N-terminal nucleophile aminohydrolases (Ntn hydrolases)"/>
    <property type="match status" value="1"/>
</dbReference>
<evidence type="ECO:0000256" key="2">
    <source>
        <dbReference type="ARBA" id="ARBA00001089"/>
    </source>
</evidence>
<dbReference type="EC" id="2.3.2.2" evidence="11"/>
<dbReference type="InterPro" id="IPR043137">
    <property type="entry name" value="GGT_ssub_C"/>
</dbReference>
<evidence type="ECO:0000256" key="1">
    <source>
        <dbReference type="ARBA" id="ARBA00001049"/>
    </source>
</evidence>
<comment type="similarity">
    <text evidence="3 11">Belongs to the gamma-glutamyltransferase family.</text>
</comment>
<feature type="binding site" evidence="10">
    <location>
        <begin position="388"/>
        <end position="390"/>
    </location>
    <ligand>
        <name>L-glutamate</name>
        <dbReference type="ChEBI" id="CHEBI:29985"/>
    </ligand>
</feature>
<dbReference type="AlphaFoldDB" id="D1C877"/>
<dbReference type="UniPathway" id="UPA00204"/>
<comment type="catalytic activity">
    <reaction evidence="2 11">
        <text>glutathione + H2O = L-cysteinylglycine + L-glutamate</text>
        <dbReference type="Rhea" id="RHEA:28807"/>
        <dbReference type="ChEBI" id="CHEBI:15377"/>
        <dbReference type="ChEBI" id="CHEBI:29985"/>
        <dbReference type="ChEBI" id="CHEBI:57925"/>
        <dbReference type="ChEBI" id="CHEBI:61694"/>
        <dbReference type="EC" id="3.4.19.13"/>
    </reaction>
</comment>
<dbReference type="Pfam" id="PF01019">
    <property type="entry name" value="G_glu_transpept"/>
    <property type="match status" value="1"/>
</dbReference>
<evidence type="ECO:0000256" key="8">
    <source>
        <dbReference type="ARBA" id="ARBA00047417"/>
    </source>
</evidence>
<feature type="binding site" evidence="10">
    <location>
        <begin position="431"/>
        <end position="432"/>
    </location>
    <ligand>
        <name>L-glutamate</name>
        <dbReference type="ChEBI" id="CHEBI:29985"/>
    </ligand>
</feature>
<dbReference type="Gene3D" id="1.10.246.130">
    <property type="match status" value="1"/>
</dbReference>
<keyword evidence="5 11" id="KW-0378">Hydrolase</keyword>
<dbReference type="PRINTS" id="PR01210">
    <property type="entry name" value="GGTRANSPTASE"/>
</dbReference>
<evidence type="ECO:0000256" key="10">
    <source>
        <dbReference type="PIRSR" id="PIRSR600101-2"/>
    </source>
</evidence>
<reference evidence="12 13" key="2">
    <citation type="journal article" date="2010" name="Stand. Genomic Sci.">
        <title>Complete genome sequence of Desulfohalobium retbaense type strain (HR(100)).</title>
        <authorList>
            <person name="Spring S."/>
            <person name="Nolan M."/>
            <person name="Lapidus A."/>
            <person name="Glavina Del Rio T."/>
            <person name="Copeland A."/>
            <person name="Tice H."/>
            <person name="Cheng J.F."/>
            <person name="Lucas S."/>
            <person name="Land M."/>
            <person name="Chen F."/>
            <person name="Bruce D."/>
            <person name="Goodwin L."/>
            <person name="Pitluck S."/>
            <person name="Ivanova N."/>
            <person name="Mavromatis K."/>
            <person name="Mikhailova N."/>
            <person name="Pati A."/>
            <person name="Chen A."/>
            <person name="Palaniappan K."/>
            <person name="Hauser L."/>
            <person name="Chang Y.J."/>
            <person name="Jeffries C.D."/>
            <person name="Munk C."/>
            <person name="Kiss H."/>
            <person name="Chain P."/>
            <person name="Han C."/>
            <person name="Brettin T."/>
            <person name="Detter J.C."/>
            <person name="Schuler E."/>
            <person name="Goker M."/>
            <person name="Rohde M."/>
            <person name="Bristow J."/>
            <person name="Eisen J.A."/>
            <person name="Markowitz V."/>
            <person name="Hugenholtz P."/>
            <person name="Kyrpides N.C."/>
            <person name="Klenk H.P."/>
        </authorList>
    </citation>
    <scope>NUCLEOTIDE SEQUENCE [LARGE SCALE GENOMIC DNA]</scope>
    <source>
        <strain evidence="13">ATCC 49802 / DSM 20745 / S 6022</strain>
    </source>
</reference>
<gene>
    <name evidence="12" type="ordered locus">Sthe_2606</name>
</gene>
<dbReference type="MEROPS" id="T03.001"/>
<comment type="catalytic activity">
    <reaction evidence="8 11">
        <text>an N-terminal (5-L-glutamyl)-[peptide] + an alpha-amino acid = 5-L-glutamyl amino acid + an N-terminal L-alpha-aminoacyl-[peptide]</text>
        <dbReference type="Rhea" id="RHEA:23904"/>
        <dbReference type="Rhea" id="RHEA-COMP:9780"/>
        <dbReference type="Rhea" id="RHEA-COMP:9795"/>
        <dbReference type="ChEBI" id="CHEBI:77644"/>
        <dbReference type="ChEBI" id="CHEBI:78597"/>
        <dbReference type="ChEBI" id="CHEBI:78599"/>
        <dbReference type="ChEBI" id="CHEBI:78608"/>
        <dbReference type="EC" id="2.3.2.2"/>
    </reaction>
</comment>
<dbReference type="HOGENOM" id="CLU_014813_0_3_0"/>
<dbReference type="InterPro" id="IPR051792">
    <property type="entry name" value="GGT_bact"/>
</dbReference>
<dbReference type="InterPro" id="IPR000101">
    <property type="entry name" value="GGT_peptidase"/>
</dbReference>
<dbReference type="NCBIfam" id="TIGR00066">
    <property type="entry name" value="g_glut_trans"/>
    <property type="match status" value="1"/>
</dbReference>
<dbReference type="InterPro" id="IPR029055">
    <property type="entry name" value="Ntn_hydrolases_N"/>
</dbReference>
<evidence type="ECO:0000313" key="12">
    <source>
        <dbReference type="EMBL" id="ACZ40020.1"/>
    </source>
</evidence>
<keyword evidence="4 11" id="KW-0808">Transferase</keyword>
<evidence type="ECO:0000256" key="3">
    <source>
        <dbReference type="ARBA" id="ARBA00009381"/>
    </source>
</evidence>
<dbReference type="RefSeq" id="WP_012873058.1">
    <property type="nucleotide sequence ID" value="NC_013524.1"/>
</dbReference>
<comment type="subunit">
    <text evidence="11">This enzyme consists of two polypeptide chains, which are synthesized in precursor form from a single polypeptide.</text>
</comment>
<reference evidence="13" key="1">
    <citation type="submission" date="2009-11" db="EMBL/GenBank/DDBJ databases">
        <title>The complete chromosome 2 of Sphaerobacter thermophilus DSM 20745.</title>
        <authorList>
            <person name="Lucas S."/>
            <person name="Copeland A."/>
            <person name="Lapidus A."/>
            <person name="Glavina del Rio T."/>
            <person name="Dalin E."/>
            <person name="Tice H."/>
            <person name="Bruce D."/>
            <person name="Goodwin L."/>
            <person name="Pitluck S."/>
            <person name="Kyrpides N."/>
            <person name="Mavromatis K."/>
            <person name="Ivanova N."/>
            <person name="Mikhailova N."/>
            <person name="LaButti K.M."/>
            <person name="Clum A."/>
            <person name="Sun H.I."/>
            <person name="Brettin T."/>
            <person name="Detter J.C."/>
            <person name="Han C."/>
            <person name="Larimer F."/>
            <person name="Land M."/>
            <person name="Hauser L."/>
            <person name="Markowitz V."/>
            <person name="Cheng J.F."/>
            <person name="Hugenholtz P."/>
            <person name="Woyke T."/>
            <person name="Wu D."/>
            <person name="Steenblock K."/>
            <person name="Schneider S."/>
            <person name="Pukall R."/>
            <person name="Goeker M."/>
            <person name="Klenk H.P."/>
            <person name="Eisen J.A."/>
        </authorList>
    </citation>
    <scope>NUCLEOTIDE SEQUENCE [LARGE SCALE GENOMIC DNA]</scope>
    <source>
        <strain evidence="13">ATCC 49802 / DSM 20745 / S 6022</strain>
    </source>
</reference>
<feature type="active site" description="Nucleophile" evidence="9">
    <location>
        <position position="370"/>
    </location>
</feature>
<organism evidence="12 13">
    <name type="scientific">Sphaerobacter thermophilus (strain ATCC 49802 / DSM 20745 / KCCM 41009 / NCIMB 13125 / S 6022)</name>
    <dbReference type="NCBI Taxonomy" id="479434"/>
    <lineage>
        <taxon>Bacteria</taxon>
        <taxon>Pseudomonadati</taxon>
        <taxon>Thermomicrobiota</taxon>
        <taxon>Thermomicrobia</taxon>
        <taxon>Sphaerobacterales</taxon>
        <taxon>Sphaerobacterineae</taxon>
        <taxon>Sphaerobacteraceae</taxon>
        <taxon>Sphaerobacter</taxon>
    </lineage>
</organism>
<dbReference type="EC" id="3.4.19.13" evidence="11"/>
<dbReference type="Gene3D" id="3.60.20.40">
    <property type="match status" value="1"/>
</dbReference>
<evidence type="ECO:0000256" key="6">
    <source>
        <dbReference type="ARBA" id="ARBA00023145"/>
    </source>
</evidence>
<sequence length="567" mass="60605">MVWGERTASGVKGNRRPTVKQEAVASRGMVTSNHPLASLTGTEMLLLGGNAVDAAIATMFALSVVEPMMTTIFGAGFITMRLADGTVTTIDNYATVPLAAREDMFTPIPGSLDNDVEGRLNDVGYLAVATGGTLLGWATAIERYGRLPLATVVAPAVRFARHGFRVSPYLHEMIRTCAEDLARFPASAEVFLPGGDPPPVGAILRRADYAETLERVGAEGPDYLYRGPLGEAIAADMARNGGLITMEDLAAYRVYERAPVRGTYRGYEIVSMGPASSGGTHIIQMLNILEGFDLRAMGFGTPDTVHLIAEVMKIAFADRFRYMADPERVRIPLDWLTSKEYAAQRRAEIDMSRAQQYVAAPAPEGEGDCTTHCCAVDAEGNVVSTTQTLNNAFGSKVTVPGTGMLLNNCMHLMDPTPGRTNSIEPGKRILSSMSPTIVLKDGKPLMALGTPGGVRIFGSVMQAIINVIDHGMTLQEAVEAPRLWDRGPVLELERGFDNLPDLVAEMERRGHVVETPLKVAGGMNGILIDPETGLLHGAACWRADGAPMGFSGGDAIVEGEFDAGIPV</sequence>
<keyword evidence="11" id="KW-0317">Glutathione biosynthesis</keyword>
<accession>D1C877</accession>
<dbReference type="PANTHER" id="PTHR43199:SF1">
    <property type="entry name" value="GLUTATHIONE HYDROLASE PROENZYME"/>
    <property type="match status" value="1"/>
</dbReference>
<keyword evidence="13" id="KW-1185">Reference proteome</keyword>
<dbReference type="Proteomes" id="UP000002027">
    <property type="component" value="Chromosome 2"/>
</dbReference>
<protein>
    <recommendedName>
        <fullName evidence="11">Glutathione hydrolase proenzyme</fullName>
        <ecNumber evidence="11">2.3.2.2</ecNumber>
        <ecNumber evidence="11">3.4.19.13</ecNumber>
    </recommendedName>
    <component>
        <recommendedName>
            <fullName evidence="11">Glutathione hydrolase large chain</fullName>
        </recommendedName>
    </component>
    <component>
        <recommendedName>
            <fullName evidence="11">Glutathione hydrolase small chain</fullName>
        </recommendedName>
    </component>
</protein>
<keyword evidence="7 11" id="KW-0012">Acyltransferase</keyword>
<proteinExistence type="inferred from homology"/>
<dbReference type="GO" id="GO:0006751">
    <property type="term" value="P:glutathione catabolic process"/>
    <property type="evidence" value="ECO:0007669"/>
    <property type="project" value="UniProtKB-UniRule"/>
</dbReference>
<dbReference type="STRING" id="479434.Sthe_2606"/>
<keyword evidence="6 11" id="KW-0865">Zymogen</keyword>
<dbReference type="GO" id="GO:0103068">
    <property type="term" value="F:leukotriene C4 gamma-glutamyl transferase activity"/>
    <property type="evidence" value="ECO:0007669"/>
    <property type="project" value="UniProtKB-EC"/>
</dbReference>
<evidence type="ECO:0000313" key="13">
    <source>
        <dbReference type="Proteomes" id="UP000002027"/>
    </source>
</evidence>
<name>D1C877_SPHTD</name>
<evidence type="ECO:0000256" key="7">
    <source>
        <dbReference type="ARBA" id="ARBA00023315"/>
    </source>
</evidence>
<dbReference type="GO" id="GO:0036374">
    <property type="term" value="F:glutathione hydrolase activity"/>
    <property type="evidence" value="ECO:0007669"/>
    <property type="project" value="UniProtKB-UniRule"/>
</dbReference>
<evidence type="ECO:0000256" key="11">
    <source>
        <dbReference type="RuleBase" id="RU368036"/>
    </source>
</evidence>
<dbReference type="EMBL" id="CP001824">
    <property type="protein sequence ID" value="ACZ40020.1"/>
    <property type="molecule type" value="Genomic_DNA"/>
</dbReference>
<dbReference type="PANTHER" id="PTHR43199">
    <property type="entry name" value="GLUTATHIONE HYDROLASE"/>
    <property type="match status" value="1"/>
</dbReference>
<comment type="PTM">
    <text evidence="11">Cleaved by autocatalysis into a large and a small subunit.</text>
</comment>
<dbReference type="KEGG" id="sti:Sthe_2606"/>
<dbReference type="eggNOG" id="COG0405">
    <property type="taxonomic scope" value="Bacteria"/>
</dbReference>